<dbReference type="RefSeq" id="WP_311630906.1">
    <property type="nucleotide sequence ID" value="NZ_JAVREN010000016.1"/>
</dbReference>
<feature type="region of interest" description="Disordered" evidence="2">
    <location>
        <begin position="22"/>
        <end position="41"/>
    </location>
</feature>
<evidence type="ECO:0000313" key="4">
    <source>
        <dbReference type="EMBL" id="MDT0307956.1"/>
    </source>
</evidence>
<dbReference type="EMBL" id="JAVREN010000016">
    <property type="protein sequence ID" value="MDT0307956.1"/>
    <property type="molecule type" value="Genomic_DNA"/>
</dbReference>
<name>A0ABU2L8R3_9ACTN</name>
<dbReference type="Proteomes" id="UP001183388">
    <property type="component" value="Unassembled WGS sequence"/>
</dbReference>
<evidence type="ECO:0000256" key="2">
    <source>
        <dbReference type="SAM" id="MobiDB-lite"/>
    </source>
</evidence>
<feature type="coiled-coil region" evidence="1">
    <location>
        <begin position="114"/>
        <end position="141"/>
    </location>
</feature>
<feature type="region of interest" description="Disordered" evidence="2">
    <location>
        <begin position="57"/>
        <end position="78"/>
    </location>
</feature>
<reference evidence="5" key="1">
    <citation type="submission" date="2023-07" db="EMBL/GenBank/DDBJ databases">
        <title>30 novel species of actinomycetes from the DSMZ collection.</title>
        <authorList>
            <person name="Nouioui I."/>
        </authorList>
    </citation>
    <scope>NUCLEOTIDE SEQUENCE [LARGE SCALE GENOMIC DNA]</scope>
    <source>
        <strain evidence="5">DSM 44917</strain>
    </source>
</reference>
<comment type="caution">
    <text evidence="4">The sequence shown here is derived from an EMBL/GenBank/DDBJ whole genome shotgun (WGS) entry which is preliminary data.</text>
</comment>
<dbReference type="PROSITE" id="PS51257">
    <property type="entry name" value="PROKAR_LIPOPROTEIN"/>
    <property type="match status" value="1"/>
</dbReference>
<feature type="signal peptide" evidence="3">
    <location>
        <begin position="1"/>
        <end position="19"/>
    </location>
</feature>
<proteinExistence type="predicted"/>
<sequence length="192" mass="20305">MRRLISSIALVSAVGISLAACGSDSDSNNGNEEPEEPQITASAEAIDWADAFCGNMQDLQGTLDTPTADPSQDPAQSQEEYVNFFQSMGAGLESFGTSLEEQGAPPVEDGQAAYDEALQAITQARESLDAASADLADAQVENDPEALNEALAQFETSLEEQQSLDVMAPFQENEELGAAFAEAENCTAMDQQ</sequence>
<protein>
    <recommendedName>
        <fullName evidence="6">Small secreted protein</fullName>
    </recommendedName>
</protein>
<keyword evidence="3" id="KW-0732">Signal</keyword>
<feature type="chain" id="PRO_5045331606" description="Small secreted protein" evidence="3">
    <location>
        <begin position="20"/>
        <end position="192"/>
    </location>
</feature>
<evidence type="ECO:0000256" key="3">
    <source>
        <dbReference type="SAM" id="SignalP"/>
    </source>
</evidence>
<evidence type="ECO:0000256" key="1">
    <source>
        <dbReference type="SAM" id="Coils"/>
    </source>
</evidence>
<organism evidence="4 5">
    <name type="scientific">Streptomyces boetiae</name>
    <dbReference type="NCBI Taxonomy" id="3075541"/>
    <lineage>
        <taxon>Bacteria</taxon>
        <taxon>Bacillati</taxon>
        <taxon>Actinomycetota</taxon>
        <taxon>Actinomycetes</taxon>
        <taxon>Kitasatosporales</taxon>
        <taxon>Streptomycetaceae</taxon>
        <taxon>Streptomyces</taxon>
    </lineage>
</organism>
<evidence type="ECO:0008006" key="6">
    <source>
        <dbReference type="Google" id="ProtNLM"/>
    </source>
</evidence>
<gene>
    <name evidence="4" type="ORF">RM780_13415</name>
</gene>
<keyword evidence="1" id="KW-0175">Coiled coil</keyword>
<evidence type="ECO:0000313" key="5">
    <source>
        <dbReference type="Proteomes" id="UP001183388"/>
    </source>
</evidence>
<keyword evidence="5" id="KW-1185">Reference proteome</keyword>
<accession>A0ABU2L8R3</accession>